<evidence type="ECO:0000256" key="1">
    <source>
        <dbReference type="ARBA" id="ARBA00022763"/>
    </source>
</evidence>
<accession>A0A2W5WW22</accession>
<proteinExistence type="predicted"/>
<dbReference type="Gene3D" id="3.90.320.10">
    <property type="match status" value="1"/>
</dbReference>
<name>A0A2W5WW22_9MICO</name>
<keyword evidence="2" id="KW-0378">Hydrolase</keyword>
<dbReference type="Proteomes" id="UP000248783">
    <property type="component" value="Unassembled WGS sequence"/>
</dbReference>
<organism evidence="6 7">
    <name type="scientific">Xylanimonas oleitrophica</name>
    <dbReference type="NCBI Taxonomy" id="2607479"/>
    <lineage>
        <taxon>Bacteria</taxon>
        <taxon>Bacillati</taxon>
        <taxon>Actinomycetota</taxon>
        <taxon>Actinomycetes</taxon>
        <taxon>Micrococcales</taxon>
        <taxon>Promicromonosporaceae</taxon>
        <taxon>Xylanimonas</taxon>
    </lineage>
</organism>
<gene>
    <name evidence="6" type="ORF">DNL40_11375</name>
</gene>
<dbReference type="AlphaFoldDB" id="A0A2W5WW22"/>
<evidence type="ECO:0000256" key="2">
    <source>
        <dbReference type="ARBA" id="ARBA00022806"/>
    </source>
</evidence>
<dbReference type="InterPro" id="IPR011604">
    <property type="entry name" value="PDDEXK-like_dom_sf"/>
</dbReference>
<keyword evidence="1" id="KW-0227">DNA damage</keyword>
<protein>
    <submittedName>
        <fullName evidence="6">Exodeoxyribonuclease V subunit beta</fullName>
    </submittedName>
</protein>
<dbReference type="RefSeq" id="WP_111251383.1">
    <property type="nucleotide sequence ID" value="NZ_QKWH01000009.1"/>
</dbReference>
<dbReference type="InterPro" id="IPR011335">
    <property type="entry name" value="Restrct_endonuc-II-like"/>
</dbReference>
<keyword evidence="7" id="KW-1185">Reference proteome</keyword>
<evidence type="ECO:0000313" key="7">
    <source>
        <dbReference type="Proteomes" id="UP000248783"/>
    </source>
</evidence>
<dbReference type="EMBL" id="QKWH01000009">
    <property type="protein sequence ID" value="PZR52486.1"/>
    <property type="molecule type" value="Genomic_DNA"/>
</dbReference>
<sequence length="328" mass="35657">MTTTQETAAPTDEAGSVTDLGAVRAPRRPALSPSRAGDFMQCPLLFRYRVVDRLPEPPSSAAARGTLVHSVLERLYDAPLGQRTREAALALLPGEWDRLLEAEPRYGELFAPGGDAAGSTPEGWLDGAGRLLGTYFTLEDPNRLEPEARELRVEHQLADGGPLLRGIVDRLDVAPDGALRVVDYKTGKSPRPGFESSALFQMRFYGLVLWRERGVLPKMLQLVYLGDGQVLRAEPHERELEVTEQKVRSVWQAVERAARTGEFTPRRSRLCGWCAHQAVCPEFGGTPPALDPALVAERLGVDVGTSPAGREPARPLLPVAGASSEPDA</sequence>
<feature type="compositionally biased region" description="Low complexity" evidence="4">
    <location>
        <begin position="22"/>
        <end position="32"/>
    </location>
</feature>
<keyword evidence="2" id="KW-0347">Helicase</keyword>
<feature type="region of interest" description="Disordered" evidence="4">
    <location>
        <begin position="305"/>
        <end position="328"/>
    </location>
</feature>
<evidence type="ECO:0000259" key="5">
    <source>
        <dbReference type="Pfam" id="PF12705"/>
    </source>
</evidence>
<feature type="domain" description="PD-(D/E)XK endonuclease-like" evidence="5">
    <location>
        <begin position="31"/>
        <end position="281"/>
    </location>
</feature>
<dbReference type="Pfam" id="PF12705">
    <property type="entry name" value="PDDEXK_1"/>
    <property type="match status" value="1"/>
</dbReference>
<evidence type="ECO:0000256" key="3">
    <source>
        <dbReference type="ARBA" id="ARBA00023204"/>
    </source>
</evidence>
<feature type="region of interest" description="Disordered" evidence="4">
    <location>
        <begin position="1"/>
        <end position="32"/>
    </location>
</feature>
<keyword evidence="3" id="KW-0234">DNA repair</keyword>
<dbReference type="GO" id="GO:0004386">
    <property type="term" value="F:helicase activity"/>
    <property type="evidence" value="ECO:0007669"/>
    <property type="project" value="UniProtKB-KW"/>
</dbReference>
<comment type="caution">
    <text evidence="6">The sequence shown here is derived from an EMBL/GenBank/DDBJ whole genome shotgun (WGS) entry which is preliminary data.</text>
</comment>
<dbReference type="SUPFAM" id="SSF52980">
    <property type="entry name" value="Restriction endonuclease-like"/>
    <property type="match status" value="1"/>
</dbReference>
<evidence type="ECO:0000256" key="4">
    <source>
        <dbReference type="SAM" id="MobiDB-lite"/>
    </source>
</evidence>
<keyword evidence="2" id="KW-0547">Nucleotide-binding</keyword>
<dbReference type="InterPro" id="IPR038726">
    <property type="entry name" value="PDDEXK_AddAB-type"/>
</dbReference>
<reference evidence="6 7" key="1">
    <citation type="submission" date="2018-06" db="EMBL/GenBank/DDBJ databases">
        <title>Whole genome sequencing of a novel hydrocarbon degrading bacterial strain, PW21 isolated from oil contaminated produced water sample.</title>
        <authorList>
            <person name="Nagkirti P."/>
            <person name="Shaikh A."/>
            <person name="Gowdaman V."/>
            <person name="Engineer A.E."/>
            <person name="Dagar S."/>
            <person name="Dhakephalkar P.K."/>
        </authorList>
    </citation>
    <scope>NUCLEOTIDE SEQUENCE [LARGE SCALE GENOMIC DNA]</scope>
    <source>
        <strain evidence="6 7">PW21</strain>
    </source>
</reference>
<evidence type="ECO:0000313" key="6">
    <source>
        <dbReference type="EMBL" id="PZR52486.1"/>
    </source>
</evidence>
<dbReference type="GO" id="GO:0006281">
    <property type="term" value="P:DNA repair"/>
    <property type="evidence" value="ECO:0007669"/>
    <property type="project" value="UniProtKB-KW"/>
</dbReference>
<keyword evidence="2" id="KW-0067">ATP-binding</keyword>